<dbReference type="OrthoDB" id="2687058at2759"/>
<dbReference type="GO" id="GO:1902600">
    <property type="term" value="P:proton transmembrane transport"/>
    <property type="evidence" value="ECO:0007669"/>
    <property type="project" value="InterPro"/>
</dbReference>
<evidence type="ECO:0000256" key="4">
    <source>
        <dbReference type="ARBA" id="ARBA00022989"/>
    </source>
</evidence>
<feature type="transmembrane region" description="Helical" evidence="8">
    <location>
        <begin position="243"/>
        <end position="264"/>
    </location>
</feature>
<dbReference type="GO" id="GO:0015297">
    <property type="term" value="F:antiporter activity"/>
    <property type="evidence" value="ECO:0007669"/>
    <property type="project" value="InterPro"/>
</dbReference>
<dbReference type="AlphaFoldDB" id="S8EJN1"/>
<evidence type="ECO:0000259" key="9">
    <source>
        <dbReference type="Pfam" id="PF00999"/>
    </source>
</evidence>
<evidence type="ECO:0000256" key="7">
    <source>
        <dbReference type="SAM" id="MobiDB-lite"/>
    </source>
</evidence>
<dbReference type="InParanoid" id="S8EJN1"/>
<feature type="domain" description="Cation/H+ exchanger transmembrane" evidence="9">
    <location>
        <begin position="5"/>
        <end position="383"/>
    </location>
</feature>
<dbReference type="InterPro" id="IPR006153">
    <property type="entry name" value="Cation/H_exchanger_TM"/>
</dbReference>
<dbReference type="EMBL" id="KE504124">
    <property type="protein sequence ID" value="EPT05342.1"/>
    <property type="molecule type" value="Genomic_DNA"/>
</dbReference>
<feature type="transmembrane region" description="Helical" evidence="8">
    <location>
        <begin position="83"/>
        <end position="106"/>
    </location>
</feature>
<evidence type="ECO:0000256" key="1">
    <source>
        <dbReference type="ARBA" id="ARBA00004141"/>
    </source>
</evidence>
<keyword evidence="4 8" id="KW-1133">Transmembrane helix</keyword>
<name>S8EJN1_FOMSC</name>
<evidence type="ECO:0000256" key="8">
    <source>
        <dbReference type="SAM" id="Phobius"/>
    </source>
</evidence>
<dbReference type="GO" id="GO:0016020">
    <property type="term" value="C:membrane"/>
    <property type="evidence" value="ECO:0007669"/>
    <property type="project" value="UniProtKB-SubCell"/>
</dbReference>
<dbReference type="PANTHER" id="PTHR32468">
    <property type="entry name" value="CATION/H + ANTIPORTER"/>
    <property type="match status" value="1"/>
</dbReference>
<evidence type="ECO:0000256" key="3">
    <source>
        <dbReference type="ARBA" id="ARBA00022692"/>
    </source>
</evidence>
<dbReference type="HOGENOM" id="CLU_005126_10_1_1"/>
<evidence type="ECO:0000313" key="10">
    <source>
        <dbReference type="EMBL" id="EPT05342.1"/>
    </source>
</evidence>
<dbReference type="PANTHER" id="PTHR32468:SF0">
    <property type="entry name" value="K(+)_H(+) ANTIPORTER 1"/>
    <property type="match status" value="1"/>
</dbReference>
<evidence type="ECO:0000313" key="11">
    <source>
        <dbReference type="Proteomes" id="UP000015241"/>
    </source>
</evidence>
<feature type="transmembrane region" description="Helical" evidence="8">
    <location>
        <begin position="367"/>
        <end position="387"/>
    </location>
</feature>
<keyword evidence="5" id="KW-0406">Ion transport</keyword>
<keyword evidence="2" id="KW-0813">Transport</keyword>
<accession>S8EJN1</accession>
<organism evidence="10 11">
    <name type="scientific">Fomitopsis schrenkii</name>
    <name type="common">Brown rot fungus</name>
    <dbReference type="NCBI Taxonomy" id="2126942"/>
    <lineage>
        <taxon>Eukaryota</taxon>
        <taxon>Fungi</taxon>
        <taxon>Dikarya</taxon>
        <taxon>Basidiomycota</taxon>
        <taxon>Agaricomycotina</taxon>
        <taxon>Agaricomycetes</taxon>
        <taxon>Polyporales</taxon>
        <taxon>Fomitopsis</taxon>
    </lineage>
</organism>
<feature type="transmembrane region" description="Helical" evidence="8">
    <location>
        <begin position="184"/>
        <end position="208"/>
    </location>
</feature>
<evidence type="ECO:0000256" key="6">
    <source>
        <dbReference type="ARBA" id="ARBA00023136"/>
    </source>
</evidence>
<sequence>MITQLLGLILRKIKQPKVIAEVIGGILLGPTAFGRIPGFTQHIFPSVATPYLSLVANIGLCLFLFLIGMEIEWAVVKRNYRRAPFIALSGITLPFGLGVGLSKPLYHHFISSDVKYTHFMLFTGVAYSITAFPVLCRILTELKLLDTNVGVTVLSAGVIDDVVGWTLLALSVALVNAGSGLTCLWILLITIGWVIALFVIFKPILYWLARRTGSIENGPTITFMTITIFFMFGSAFFTDIIGVQAIFGAFLVGLIIPREGGLCIALTEKLEDMVQVIFLPLYFTLSGLNTNLTLLDDGVTWGFTIAIMALSFSGKFSGCSLAAKALGFSWREAGAVGSFMSCKGLVELIVLNVGLSAHILTQKVFSMFVLEAVVLTFMTTPLVNMFYPPAMRVRLSHQASHSHADVATGGDTITKNSSDSDADAVPQLSKFGDSEDRKSRFTVVLDRIEHLPGLMVLTQLIQPPPSLLEDPSRKKKAAVHPGVSVDALRLVELSDRTSAVMRSSNTDAILFKDPLLNIFGTFGRLNRIAVTPSLTVVPFDDLPSSVVQHARERGSQLIFVPWTPALHSTESASDTASSAEGTAAQNPFEALFRSAGSQPSSTLHSNFVRGIFAQANTDVALFIDRQHPSEFGLPSLEGQHHFFLPFFGGPDDRLALSFLVQLCANPGVTATVVRLTKSVFDEFDKVGSLDKYELAHMSDEQRKEATVHTIAFPDTVYDAQTTQTRMQSETADNVAWTRYSSRHSTDSPLTSAISRISFSEIMTPQPLHTVIEYAGSLSETSAERHAQPIIMVGRSRRLAVQSHHAEFMQLLEQYGGSGGEVKTVGNVAAVLMTARCKTDIVVLQAAKAG</sequence>
<keyword evidence="3 8" id="KW-0812">Transmembrane</keyword>
<dbReference type="eggNOG" id="KOG1650">
    <property type="taxonomic scope" value="Eukaryota"/>
</dbReference>
<reference evidence="10 11" key="1">
    <citation type="journal article" date="2012" name="Science">
        <title>The Paleozoic origin of enzymatic lignin decomposition reconstructed from 31 fungal genomes.</title>
        <authorList>
            <person name="Floudas D."/>
            <person name="Binder M."/>
            <person name="Riley R."/>
            <person name="Barry K."/>
            <person name="Blanchette R.A."/>
            <person name="Henrissat B."/>
            <person name="Martinez A.T."/>
            <person name="Otillar R."/>
            <person name="Spatafora J.W."/>
            <person name="Yadav J.S."/>
            <person name="Aerts A."/>
            <person name="Benoit I."/>
            <person name="Boyd A."/>
            <person name="Carlson A."/>
            <person name="Copeland A."/>
            <person name="Coutinho P.M."/>
            <person name="de Vries R.P."/>
            <person name="Ferreira P."/>
            <person name="Findley K."/>
            <person name="Foster B."/>
            <person name="Gaskell J."/>
            <person name="Glotzer D."/>
            <person name="Gorecki P."/>
            <person name="Heitman J."/>
            <person name="Hesse C."/>
            <person name="Hori C."/>
            <person name="Igarashi K."/>
            <person name="Jurgens J.A."/>
            <person name="Kallen N."/>
            <person name="Kersten P."/>
            <person name="Kohler A."/>
            <person name="Kuees U."/>
            <person name="Kumar T.K.A."/>
            <person name="Kuo A."/>
            <person name="LaButti K."/>
            <person name="Larrondo L.F."/>
            <person name="Lindquist E."/>
            <person name="Ling A."/>
            <person name="Lombard V."/>
            <person name="Lucas S."/>
            <person name="Lundell T."/>
            <person name="Martin R."/>
            <person name="McLaughlin D.J."/>
            <person name="Morgenstern I."/>
            <person name="Morin E."/>
            <person name="Murat C."/>
            <person name="Nagy L.G."/>
            <person name="Nolan M."/>
            <person name="Ohm R.A."/>
            <person name="Patyshakuliyeva A."/>
            <person name="Rokas A."/>
            <person name="Ruiz-Duenas F.J."/>
            <person name="Sabat G."/>
            <person name="Salamov A."/>
            <person name="Samejima M."/>
            <person name="Schmutz J."/>
            <person name="Slot J.C."/>
            <person name="St John F."/>
            <person name="Stenlid J."/>
            <person name="Sun H."/>
            <person name="Sun S."/>
            <person name="Syed K."/>
            <person name="Tsang A."/>
            <person name="Wiebenga A."/>
            <person name="Young D."/>
            <person name="Pisabarro A."/>
            <person name="Eastwood D.C."/>
            <person name="Martin F."/>
            <person name="Cullen D."/>
            <person name="Grigoriev I.V."/>
            <person name="Hibbett D.S."/>
        </authorList>
    </citation>
    <scope>NUCLEOTIDE SEQUENCE</scope>
    <source>
        <strain evidence="11">FP-58527</strain>
    </source>
</reference>
<feature type="transmembrane region" description="Helical" evidence="8">
    <location>
        <begin position="151"/>
        <end position="172"/>
    </location>
</feature>
<evidence type="ECO:0000256" key="5">
    <source>
        <dbReference type="ARBA" id="ARBA00023065"/>
    </source>
</evidence>
<feature type="transmembrane region" description="Helical" evidence="8">
    <location>
        <begin position="48"/>
        <end position="71"/>
    </location>
</feature>
<protein>
    <recommendedName>
        <fullName evidence="9">Cation/H+ exchanger transmembrane domain-containing protein</fullName>
    </recommendedName>
</protein>
<dbReference type="STRING" id="743788.S8EJN1"/>
<proteinExistence type="predicted"/>
<feature type="transmembrane region" description="Helical" evidence="8">
    <location>
        <begin position="18"/>
        <end position="36"/>
    </location>
</feature>
<keyword evidence="11" id="KW-1185">Reference proteome</keyword>
<feature type="transmembrane region" description="Helical" evidence="8">
    <location>
        <begin position="220"/>
        <end position="237"/>
    </location>
</feature>
<dbReference type="Proteomes" id="UP000015241">
    <property type="component" value="Unassembled WGS sequence"/>
</dbReference>
<dbReference type="Gene3D" id="1.20.1530.20">
    <property type="match status" value="1"/>
</dbReference>
<dbReference type="FunCoup" id="S8EJN1">
    <property type="interactions" value="18"/>
</dbReference>
<gene>
    <name evidence="10" type="ORF">FOMPIDRAFT_1021595</name>
</gene>
<feature type="region of interest" description="Disordered" evidence="7">
    <location>
        <begin position="406"/>
        <end position="430"/>
    </location>
</feature>
<keyword evidence="6 8" id="KW-0472">Membrane</keyword>
<feature type="transmembrane region" description="Helical" evidence="8">
    <location>
        <begin position="118"/>
        <end position="139"/>
    </location>
</feature>
<comment type="subcellular location">
    <subcellularLocation>
        <location evidence="1">Membrane</location>
        <topology evidence="1">Multi-pass membrane protein</topology>
    </subcellularLocation>
</comment>
<dbReference type="InterPro" id="IPR038770">
    <property type="entry name" value="Na+/solute_symporter_sf"/>
</dbReference>
<feature type="transmembrane region" description="Helical" evidence="8">
    <location>
        <begin position="301"/>
        <end position="323"/>
    </location>
</feature>
<dbReference type="Pfam" id="PF00999">
    <property type="entry name" value="Na_H_Exchanger"/>
    <property type="match status" value="1"/>
</dbReference>
<dbReference type="InterPro" id="IPR050794">
    <property type="entry name" value="CPA2_transporter"/>
</dbReference>
<feature type="transmembrane region" description="Helical" evidence="8">
    <location>
        <begin position="276"/>
        <end position="295"/>
    </location>
</feature>
<evidence type="ECO:0000256" key="2">
    <source>
        <dbReference type="ARBA" id="ARBA00022448"/>
    </source>
</evidence>